<keyword evidence="6" id="KW-1185">Reference proteome</keyword>
<reference evidence="5 6" key="1">
    <citation type="submission" date="2015-01" db="EMBL/GenBank/DDBJ databases">
        <title>The Genome Sequence of Rhinocladiella mackenzie CBS 650.93.</title>
        <authorList>
            <consortium name="The Broad Institute Genomics Platform"/>
            <person name="Cuomo C."/>
            <person name="de Hoog S."/>
            <person name="Gorbushina A."/>
            <person name="Stielow B."/>
            <person name="Teixiera M."/>
            <person name="Abouelleil A."/>
            <person name="Chapman S.B."/>
            <person name="Priest M."/>
            <person name="Young S.K."/>
            <person name="Wortman J."/>
            <person name="Nusbaum C."/>
            <person name="Birren B."/>
        </authorList>
    </citation>
    <scope>NUCLEOTIDE SEQUENCE [LARGE SCALE GENOMIC DNA]</scope>
    <source>
        <strain evidence="5 6">CBS 650.93</strain>
    </source>
</reference>
<gene>
    <name evidence="5" type="ORF">Z518_00946</name>
</gene>
<dbReference type="InterPro" id="IPR013149">
    <property type="entry name" value="ADH-like_C"/>
</dbReference>
<proteinExistence type="inferred from homology"/>
<dbReference type="GeneID" id="25289017"/>
<dbReference type="GO" id="GO:0016651">
    <property type="term" value="F:oxidoreductase activity, acting on NAD(P)H"/>
    <property type="evidence" value="ECO:0007669"/>
    <property type="project" value="InterPro"/>
</dbReference>
<feature type="compositionally biased region" description="Basic and acidic residues" evidence="3">
    <location>
        <begin position="47"/>
        <end position="66"/>
    </location>
</feature>
<evidence type="ECO:0000313" key="5">
    <source>
        <dbReference type="EMBL" id="KIX09865.1"/>
    </source>
</evidence>
<dbReference type="InterPro" id="IPR020843">
    <property type="entry name" value="ER"/>
</dbReference>
<dbReference type="CDD" id="cd08249">
    <property type="entry name" value="enoyl_reductase_like"/>
    <property type="match status" value="1"/>
</dbReference>
<dbReference type="RefSeq" id="XP_013277001.1">
    <property type="nucleotide sequence ID" value="XM_013421547.1"/>
</dbReference>
<dbReference type="Pfam" id="PF00107">
    <property type="entry name" value="ADH_zinc_N"/>
    <property type="match status" value="1"/>
</dbReference>
<dbReference type="AlphaFoldDB" id="A0A0D2JK48"/>
<feature type="domain" description="Enoyl reductase (ER)" evidence="4">
    <location>
        <begin position="618"/>
        <end position="930"/>
    </location>
</feature>
<dbReference type="Proteomes" id="UP000053617">
    <property type="component" value="Unassembled WGS sequence"/>
</dbReference>
<evidence type="ECO:0000256" key="2">
    <source>
        <dbReference type="ARBA" id="ARBA00023002"/>
    </source>
</evidence>
<accession>A0A0D2JK48</accession>
<dbReference type="PANTHER" id="PTHR45348:SF2">
    <property type="entry name" value="ZINC-TYPE ALCOHOL DEHYDROGENASE-LIKE PROTEIN C2E1P3.01"/>
    <property type="match status" value="1"/>
</dbReference>
<dbReference type="Gene3D" id="3.40.50.720">
    <property type="entry name" value="NAD(P)-binding Rossmann-like Domain"/>
    <property type="match status" value="1"/>
</dbReference>
<evidence type="ECO:0000313" key="6">
    <source>
        <dbReference type="Proteomes" id="UP000053617"/>
    </source>
</evidence>
<feature type="region of interest" description="Disordered" evidence="3">
    <location>
        <begin position="193"/>
        <end position="243"/>
    </location>
</feature>
<evidence type="ECO:0000256" key="3">
    <source>
        <dbReference type="SAM" id="MobiDB-lite"/>
    </source>
</evidence>
<dbReference type="SUPFAM" id="SSF51735">
    <property type="entry name" value="NAD(P)-binding Rossmann-fold domains"/>
    <property type="match status" value="1"/>
</dbReference>
<dbReference type="EMBL" id="KN847475">
    <property type="protein sequence ID" value="KIX09865.1"/>
    <property type="molecule type" value="Genomic_DNA"/>
</dbReference>
<evidence type="ECO:0000256" key="1">
    <source>
        <dbReference type="ARBA" id="ARBA00008072"/>
    </source>
</evidence>
<organism evidence="5 6">
    <name type="scientific">Rhinocladiella mackenziei CBS 650.93</name>
    <dbReference type="NCBI Taxonomy" id="1442369"/>
    <lineage>
        <taxon>Eukaryota</taxon>
        <taxon>Fungi</taxon>
        <taxon>Dikarya</taxon>
        <taxon>Ascomycota</taxon>
        <taxon>Pezizomycotina</taxon>
        <taxon>Eurotiomycetes</taxon>
        <taxon>Chaetothyriomycetidae</taxon>
        <taxon>Chaetothyriales</taxon>
        <taxon>Herpotrichiellaceae</taxon>
        <taxon>Rhinocladiella</taxon>
    </lineage>
</organism>
<dbReference type="InterPro" id="IPR036291">
    <property type="entry name" value="NAD(P)-bd_dom_sf"/>
</dbReference>
<dbReference type="SMART" id="SM00829">
    <property type="entry name" value="PKS_ER"/>
    <property type="match status" value="1"/>
</dbReference>
<comment type="similarity">
    <text evidence="1">Belongs to the zinc-containing alcohol dehydrogenase family.</text>
</comment>
<dbReference type="Gene3D" id="3.90.180.10">
    <property type="entry name" value="Medium-chain alcohol dehydrogenases, catalytic domain"/>
    <property type="match status" value="1"/>
</dbReference>
<dbReference type="STRING" id="1442369.A0A0D2JK48"/>
<dbReference type="InterPro" id="IPR011032">
    <property type="entry name" value="GroES-like_sf"/>
</dbReference>
<dbReference type="InterPro" id="IPR047122">
    <property type="entry name" value="Trans-enoyl_RdTase-like"/>
</dbReference>
<protein>
    <recommendedName>
        <fullName evidence="4">Enoyl reductase (ER) domain-containing protein</fullName>
    </recommendedName>
</protein>
<dbReference type="SUPFAM" id="SSF50129">
    <property type="entry name" value="GroES-like"/>
    <property type="match status" value="1"/>
</dbReference>
<dbReference type="OrthoDB" id="48317at2759"/>
<sequence length="932" mass="102428">MDKGKAKTDGGGSEYARATGSSLRPCPTDWHSRFAMRQAPSSTENKPYIESRAATKVEEDKEARIEPEEDDDLVRDFMRGSNEIDICLPSADLVEAFCDGANLQTLRKQKGLGLVALLIERCIQKGIECPREPLAPLTAVDLLGELRKPRIRSTPGSARPGAAAARCLSANNSASSPSITVTCPEADGACGVTGSPATAPSSATHPAPSPGPTNTTSRPSASRPLSPLSASSSHGTSSSDDSDYRKIDAEQRLVYITDLDRWTIVALIRTASYYQAFPLRDALYKHLSFEPSIGMRITSEGLQTYQIAFHLPYYVWRSSPIPNKDHRCIGTEPLRETRNVSFLNDALPGCLPNSPPFDFLYEAQMSCVIAGFDKWSWDGYFFCDAYFDDGDPDKESVGLYYLDNQGDELVLVDPFARGELSTDRPLENPINYFLTVFRVRLCQIQNEWQRVVNNLLRRIRIFIRNEYRTLSKARECSSSKEADNHAQNIQSCLSWIAEFMDLQIRLSECLSKTVDAGEKFWLNDTDHLEALFEPDQGRLSVSEIKETFGELQLLLQTLNSMATRCDNLRRSLEAQLHVHVNAEHRQRQWERDNKGLLGFITRQNMSASANNAAAWLKAQQAPVMVVDDAHYTNAGIDEVVIKTTAMALNPADVVVEVGPVSTSFEKRQFKIGDRVFGSSNPLDTKNGVYRCSGFQKYVVLKMPSIAKIPAETKYEDAVVLSLGVNTAASCLFASETLGLSMPDEHGGKPGNGKTLLVWGGSSSVGSCGVQLATQAGYEVMAVASKKNHNMVRNLGASECFDQNDPSVVDDMVKALDGKDVIGAYDAISTDATLPVLCEVLSRSRGRKLIVSVMPGAETKGTRGVEVKTNFGTTTKKDEVGKTIWMWLEKALKEGRFKCMPQAEVVGKGLEDVQKAIDILAQGVSAKKLVIVM</sequence>
<evidence type="ECO:0000259" key="4">
    <source>
        <dbReference type="SMART" id="SM00829"/>
    </source>
</evidence>
<feature type="compositionally biased region" description="Low complexity" evidence="3">
    <location>
        <begin position="193"/>
        <end position="239"/>
    </location>
</feature>
<keyword evidence="2" id="KW-0560">Oxidoreductase</keyword>
<name>A0A0D2JK48_9EURO</name>
<dbReference type="HOGENOM" id="CLU_314015_0_0_1"/>
<dbReference type="PANTHER" id="PTHR45348">
    <property type="entry name" value="HYPOTHETICAL OXIDOREDUCTASE (EUROFUNG)"/>
    <property type="match status" value="1"/>
</dbReference>
<feature type="region of interest" description="Disordered" evidence="3">
    <location>
        <begin position="1"/>
        <end position="66"/>
    </location>
</feature>
<dbReference type="VEuPathDB" id="FungiDB:Z518_00946"/>